<dbReference type="PANTHER" id="PTHR22916">
    <property type="entry name" value="GLYCOSYLTRANSFERASE"/>
    <property type="match status" value="1"/>
</dbReference>
<dbReference type="CDD" id="cd00761">
    <property type="entry name" value="Glyco_tranf_GTA_type"/>
    <property type="match status" value="1"/>
</dbReference>
<dbReference type="PANTHER" id="PTHR22916:SF3">
    <property type="entry name" value="UDP-GLCNAC:BETAGAL BETA-1,3-N-ACETYLGLUCOSAMINYLTRANSFERASE-LIKE PROTEIN 1"/>
    <property type="match status" value="1"/>
</dbReference>
<dbReference type="EMBL" id="JAHYQA010000007">
    <property type="protein sequence ID" value="MCE9238297.1"/>
    <property type="molecule type" value="Genomic_DNA"/>
</dbReference>
<proteinExistence type="predicted"/>
<accession>A0AAW4ZA27</accession>
<evidence type="ECO:0000259" key="1">
    <source>
        <dbReference type="Pfam" id="PF00535"/>
    </source>
</evidence>
<comment type="caution">
    <text evidence="2">The sequence shown here is derived from an EMBL/GenBank/DDBJ whole genome shotgun (WGS) entry which is preliminary data.</text>
</comment>
<reference evidence="2" key="1">
    <citation type="submission" date="2021-07" db="EMBL/GenBank/DDBJ databases">
        <title>Comparative genomics of Bacteroides fragilis group isolates reveals species-dependent resistance mechanisms and validates clinical tools for resistance prediction.</title>
        <authorList>
            <person name="Wallace M.J."/>
            <person name="Jean S."/>
            <person name="Wallace M.A."/>
            <person name="Carey-Ann B.D."/>
            <person name="Dantas G."/>
        </authorList>
    </citation>
    <scope>NUCLEOTIDE SEQUENCE</scope>
    <source>
        <strain evidence="2">BJH_160</strain>
    </source>
</reference>
<dbReference type="AlphaFoldDB" id="A0AAW4ZA27"/>
<dbReference type="GO" id="GO:0016758">
    <property type="term" value="F:hexosyltransferase activity"/>
    <property type="evidence" value="ECO:0007669"/>
    <property type="project" value="UniProtKB-ARBA"/>
</dbReference>
<gene>
    <name evidence="2" type="ORF">K0H07_14205</name>
</gene>
<organism evidence="2 3">
    <name type="scientific">Bacteroides thetaiotaomicron</name>
    <dbReference type="NCBI Taxonomy" id="818"/>
    <lineage>
        <taxon>Bacteria</taxon>
        <taxon>Pseudomonadati</taxon>
        <taxon>Bacteroidota</taxon>
        <taxon>Bacteroidia</taxon>
        <taxon>Bacteroidales</taxon>
        <taxon>Bacteroidaceae</taxon>
        <taxon>Bacteroides</taxon>
    </lineage>
</organism>
<protein>
    <submittedName>
        <fullName evidence="2">Glycosyltransferase</fullName>
    </submittedName>
</protein>
<dbReference type="Pfam" id="PF00535">
    <property type="entry name" value="Glycos_transf_2"/>
    <property type="match status" value="1"/>
</dbReference>
<evidence type="ECO:0000313" key="3">
    <source>
        <dbReference type="Proteomes" id="UP001200544"/>
    </source>
</evidence>
<feature type="domain" description="Glycosyltransferase 2-like" evidence="1">
    <location>
        <begin position="7"/>
        <end position="169"/>
    </location>
</feature>
<dbReference type="RefSeq" id="WP_217741053.1">
    <property type="nucleotide sequence ID" value="NZ_BAABZI010000004.1"/>
</dbReference>
<sequence>MDQNLAIIIPAYKGAYLKKTLDSLAQQTNKNFSVYIGDDCSPENLSDIINKYVNLLNITYKKFSDNLGKSDLISQWERCLDMIQNEEYFILFSDDDIMEPTCVEMFYQTLAYNHIYDVYHYNIDIIDQHENITKHCNEYPQILSASEFIRLIYTYQIDARMPEFIFRTSHFNETGKFIKFDLAYRSDNATVLVCAEEKGIFSIEKAKVLWRDSGVNISSTYNFSTQKRKAIATIDFFNWLEAYYTSKNQTSPLTLKERLLLTITEISSLSSNYPHSELYKLLPLIRQITHSKTILFKSKCCLFLLIHQKRKTRKLIKKLINIFLKSYK</sequence>
<dbReference type="InterPro" id="IPR001173">
    <property type="entry name" value="Glyco_trans_2-like"/>
</dbReference>
<evidence type="ECO:0000313" key="2">
    <source>
        <dbReference type="EMBL" id="MCE9238297.1"/>
    </source>
</evidence>
<name>A0AAW4ZA27_BACT4</name>
<dbReference type="Proteomes" id="UP001200544">
    <property type="component" value="Unassembled WGS sequence"/>
</dbReference>